<evidence type="ECO:0000256" key="1">
    <source>
        <dbReference type="ARBA" id="ARBA00022448"/>
    </source>
</evidence>
<organism evidence="6 7">
    <name type="scientific">Candidatus Methanodesulfokora washburnensis</name>
    <dbReference type="NCBI Taxonomy" id="2478471"/>
    <lineage>
        <taxon>Archaea</taxon>
        <taxon>Thermoproteota</taxon>
        <taxon>Candidatus Korarchaeia</taxon>
        <taxon>Candidatus Korarchaeia incertae sedis</taxon>
        <taxon>Candidatus Methanodesulfokora</taxon>
    </lineage>
</organism>
<name>A0A429GRT1_9CREN</name>
<keyword evidence="2" id="KW-0479">Metal-binding</keyword>
<evidence type="ECO:0000313" key="7">
    <source>
        <dbReference type="Proteomes" id="UP000277582"/>
    </source>
</evidence>
<dbReference type="InterPro" id="IPR017896">
    <property type="entry name" value="4Fe4S_Fe-S-bd"/>
</dbReference>
<dbReference type="PROSITE" id="PS00198">
    <property type="entry name" value="4FE4S_FER_1"/>
    <property type="match status" value="2"/>
</dbReference>
<dbReference type="PROSITE" id="PS51379">
    <property type="entry name" value="4FE4S_FER_2"/>
    <property type="match status" value="2"/>
</dbReference>
<dbReference type="Gene3D" id="3.40.50.10420">
    <property type="entry name" value="NagB/RpiA/CoA transferase-like"/>
    <property type="match status" value="1"/>
</dbReference>
<dbReference type="InterPro" id="IPR009051">
    <property type="entry name" value="Helical_ferredxn"/>
</dbReference>
<keyword evidence="2" id="KW-0408">Iron</keyword>
<proteinExistence type="predicted"/>
<dbReference type="Gene3D" id="1.10.1060.10">
    <property type="entry name" value="Alpha-helical ferredoxin"/>
    <property type="match status" value="1"/>
</dbReference>
<dbReference type="EMBL" id="RCOS01000058">
    <property type="protein sequence ID" value="RSN76504.1"/>
    <property type="molecule type" value="Genomic_DNA"/>
</dbReference>
<dbReference type="Proteomes" id="UP000277582">
    <property type="component" value="Unassembled WGS sequence"/>
</dbReference>
<evidence type="ECO:0000256" key="4">
    <source>
        <dbReference type="ARBA" id="ARBA00022982"/>
    </source>
</evidence>
<accession>A0A429GRT1</accession>
<dbReference type="SUPFAM" id="SSF100950">
    <property type="entry name" value="NagB/RpiA/CoA transferase-like"/>
    <property type="match status" value="1"/>
</dbReference>
<reference evidence="6 7" key="1">
    <citation type="submission" date="2018-10" db="EMBL/GenBank/DDBJ databases">
        <title>Co-occurring genomic capacity for anaerobic methane metabolism and dissimilatory sulfite reduction discovered in the Korarchaeota.</title>
        <authorList>
            <person name="Mckay L.J."/>
            <person name="Dlakic M."/>
            <person name="Fields M.W."/>
            <person name="Delmont T.O."/>
            <person name="Eren A.M."/>
            <person name="Jay Z.J."/>
            <person name="Klingelsmith K.B."/>
            <person name="Rusch D.B."/>
            <person name="Inskeep W.P."/>
        </authorList>
    </citation>
    <scope>NUCLEOTIDE SEQUENCE [LARGE SCALE GENOMIC DNA]</scope>
    <source>
        <strain evidence="6 7">MDKW</strain>
    </source>
</reference>
<gene>
    <name evidence="6" type="ORF">D6D85_03900</name>
</gene>
<protein>
    <submittedName>
        <fullName evidence="6">Lactate utilization protein</fullName>
    </submittedName>
</protein>
<keyword evidence="1" id="KW-0813">Transport</keyword>
<feature type="domain" description="4Fe-4S ferredoxin-type" evidence="5">
    <location>
        <begin position="343"/>
        <end position="376"/>
    </location>
</feature>
<keyword evidence="2" id="KW-0004">4Fe-4S</keyword>
<evidence type="ECO:0000256" key="3">
    <source>
        <dbReference type="ARBA" id="ARBA00022737"/>
    </source>
</evidence>
<evidence type="ECO:0000256" key="2">
    <source>
        <dbReference type="ARBA" id="ARBA00022485"/>
    </source>
</evidence>
<keyword evidence="2" id="KW-0411">Iron-sulfur</keyword>
<dbReference type="GO" id="GO:0016491">
    <property type="term" value="F:oxidoreductase activity"/>
    <property type="evidence" value="ECO:0007669"/>
    <property type="project" value="UniProtKB-ARBA"/>
</dbReference>
<dbReference type="OrthoDB" id="23833at2157"/>
<dbReference type="AlphaFoldDB" id="A0A429GRT1"/>
<dbReference type="PANTHER" id="PTHR47153">
    <property type="entry name" value="LACTATE UTILIZATION PROTEIN B"/>
    <property type="match status" value="1"/>
</dbReference>
<feature type="domain" description="4Fe-4S ferredoxin-type" evidence="5">
    <location>
        <begin position="294"/>
        <end position="325"/>
    </location>
</feature>
<keyword evidence="4" id="KW-0249">Electron transport</keyword>
<dbReference type="InterPro" id="IPR003741">
    <property type="entry name" value="LUD_dom"/>
</dbReference>
<dbReference type="GO" id="GO:0006089">
    <property type="term" value="P:lactate metabolic process"/>
    <property type="evidence" value="ECO:0007669"/>
    <property type="project" value="InterPro"/>
</dbReference>
<dbReference type="Pfam" id="PF13183">
    <property type="entry name" value="Fer4_8"/>
    <property type="match status" value="1"/>
</dbReference>
<dbReference type="InterPro" id="IPR017900">
    <property type="entry name" value="4Fe4S_Fe_S_CS"/>
</dbReference>
<comment type="caution">
    <text evidence="6">The sequence shown here is derived from an EMBL/GenBank/DDBJ whole genome shotgun (WGS) entry which is preliminary data.</text>
</comment>
<dbReference type="SUPFAM" id="SSF46548">
    <property type="entry name" value="alpha-helical ferredoxin"/>
    <property type="match status" value="1"/>
</dbReference>
<dbReference type="InterPro" id="IPR004452">
    <property type="entry name" value="LutB/LldF"/>
</dbReference>
<evidence type="ECO:0000259" key="5">
    <source>
        <dbReference type="PROSITE" id="PS51379"/>
    </source>
</evidence>
<keyword evidence="3" id="KW-0677">Repeat</keyword>
<dbReference type="GO" id="GO:0051539">
    <property type="term" value="F:4 iron, 4 sulfur cluster binding"/>
    <property type="evidence" value="ECO:0007669"/>
    <property type="project" value="UniProtKB-KW"/>
</dbReference>
<evidence type="ECO:0000313" key="6">
    <source>
        <dbReference type="EMBL" id="RSN76504.1"/>
    </source>
</evidence>
<keyword evidence="7" id="KW-1185">Reference proteome</keyword>
<dbReference type="PANTHER" id="PTHR47153:SF2">
    <property type="entry name" value="LACTATE UTILIZATION PROTEIN B"/>
    <property type="match status" value="1"/>
</dbReference>
<dbReference type="InterPro" id="IPR037171">
    <property type="entry name" value="NagB/RpiA_transferase-like"/>
</dbReference>
<dbReference type="InterPro" id="IPR024185">
    <property type="entry name" value="FTHF_cligase-like_sf"/>
</dbReference>
<sequence length="387" mass="43051">MEDPILQEGLRRAVKASVPATNRALQSWPYLAELADYVRKRKETVYSNIDYYIDETLRAIKEKAKANAYFASNKDEALKIIDSIIGNERKTIVKAKSMVTEEIMLREHLTEKGHEIYETDLGELLIQIAKDKPMHVIAPACHLTKERAAELLSSIGVKVTKGMDAEKIVPEVRAFLREKFVKADIGISGANSIASDTGAFFLVFNEGNISLATTLPPVHIALISIDKIMPTITDAFMQAVVQSGYAGLYPPTYIYMIAGPSSTADIEYHRVYGVHGPRELHIILYDGGRKEALKNPVLKEQLFCVKCGRCEFVCPIWNIAGNVWGGRVYGGPLGMGWTSITEGIEKAAPLSMYCLLCGACKEACPGKVDMIKIARYLKREYIEKIRK</sequence>
<dbReference type="Pfam" id="PF02589">
    <property type="entry name" value="LUD_dom"/>
    <property type="match status" value="1"/>
</dbReference>